<feature type="compositionally biased region" description="Basic and acidic residues" evidence="1">
    <location>
        <begin position="89"/>
        <end position="110"/>
    </location>
</feature>
<evidence type="ECO:0000313" key="4">
    <source>
        <dbReference type="Proteomes" id="UP000014760"/>
    </source>
</evidence>
<organism evidence="2">
    <name type="scientific">Capitella teleta</name>
    <name type="common">Polychaete worm</name>
    <dbReference type="NCBI Taxonomy" id="283909"/>
    <lineage>
        <taxon>Eukaryota</taxon>
        <taxon>Metazoa</taxon>
        <taxon>Spiralia</taxon>
        <taxon>Lophotrochozoa</taxon>
        <taxon>Annelida</taxon>
        <taxon>Polychaeta</taxon>
        <taxon>Sedentaria</taxon>
        <taxon>Scolecida</taxon>
        <taxon>Capitellidae</taxon>
        <taxon>Capitella</taxon>
    </lineage>
</organism>
<dbReference type="OMA" id="TDYAMES"/>
<dbReference type="HOGENOM" id="CLU_788108_0_0_1"/>
<reference evidence="4" key="1">
    <citation type="submission" date="2012-12" db="EMBL/GenBank/DDBJ databases">
        <authorList>
            <person name="Hellsten U."/>
            <person name="Grimwood J."/>
            <person name="Chapman J.A."/>
            <person name="Shapiro H."/>
            <person name="Aerts A."/>
            <person name="Otillar R.P."/>
            <person name="Terry A.Y."/>
            <person name="Boore J.L."/>
            <person name="Simakov O."/>
            <person name="Marletaz F."/>
            <person name="Cho S.-J."/>
            <person name="Edsinger-Gonzales E."/>
            <person name="Havlak P."/>
            <person name="Kuo D.-H."/>
            <person name="Larsson T."/>
            <person name="Lv J."/>
            <person name="Arendt D."/>
            <person name="Savage R."/>
            <person name="Osoegawa K."/>
            <person name="de Jong P."/>
            <person name="Lindberg D.R."/>
            <person name="Seaver E.C."/>
            <person name="Weisblat D.A."/>
            <person name="Putnam N.H."/>
            <person name="Grigoriev I.V."/>
            <person name="Rokhsar D.S."/>
        </authorList>
    </citation>
    <scope>NUCLEOTIDE SEQUENCE</scope>
    <source>
        <strain evidence="4">I ESC-2004</strain>
    </source>
</reference>
<name>R7UW85_CAPTE</name>
<dbReference type="STRING" id="283909.R7UW85"/>
<dbReference type="EMBL" id="KB297391">
    <property type="protein sequence ID" value="ELU10584.1"/>
    <property type="molecule type" value="Genomic_DNA"/>
</dbReference>
<evidence type="ECO:0000313" key="3">
    <source>
        <dbReference type="EnsemblMetazoa" id="CapteP194051"/>
    </source>
</evidence>
<accession>R7UW85</accession>
<dbReference type="EMBL" id="AMQN01006017">
    <property type="status" value="NOT_ANNOTATED_CDS"/>
    <property type="molecule type" value="Genomic_DNA"/>
</dbReference>
<dbReference type="EnsemblMetazoa" id="CapteT194051">
    <property type="protein sequence ID" value="CapteP194051"/>
    <property type="gene ID" value="CapteG194051"/>
</dbReference>
<dbReference type="AlphaFoldDB" id="R7UW85"/>
<feature type="compositionally biased region" description="Polar residues" evidence="1">
    <location>
        <begin position="1"/>
        <end position="15"/>
    </location>
</feature>
<proteinExistence type="predicted"/>
<evidence type="ECO:0000256" key="1">
    <source>
        <dbReference type="SAM" id="MobiDB-lite"/>
    </source>
</evidence>
<sequence length="352" mass="38391">MLSANTSLEIPSKQAQDVEMLSAKAKEESTDEALSVSGMASMDTKARIIAALSSKKRHRLETEKEKPRPITALQRQREREERRRKKKEKAQERKKKENMKEPKGLSLTDADKSLLERWKKLAQPTQLEEKPEPSNIVLSDTKLTNMHNADFMIPQVPVAPSGEPPAALPFVNSTGPSVPFIAYDANQPQNFVSLAQSVLNSSAVNPVVSLSHPFPALIASQNNEQIPVPPAAVSSVYSDSNVPLSKSEQDKAAGSVTDSLSVITKQFKRSHVEDLTLTQTPKGTGGGYGVGFDIEFDLPPSGGNRQPSACLSASLLTDWMELTDNIEIPNLEGALDLDSPLDFSNLPEPFPK</sequence>
<reference evidence="2 4" key="2">
    <citation type="journal article" date="2013" name="Nature">
        <title>Insights into bilaterian evolution from three spiralian genomes.</title>
        <authorList>
            <person name="Simakov O."/>
            <person name="Marletaz F."/>
            <person name="Cho S.J."/>
            <person name="Edsinger-Gonzales E."/>
            <person name="Havlak P."/>
            <person name="Hellsten U."/>
            <person name="Kuo D.H."/>
            <person name="Larsson T."/>
            <person name="Lv J."/>
            <person name="Arendt D."/>
            <person name="Savage R."/>
            <person name="Osoegawa K."/>
            <person name="de Jong P."/>
            <person name="Grimwood J."/>
            <person name="Chapman J.A."/>
            <person name="Shapiro H."/>
            <person name="Aerts A."/>
            <person name="Otillar R.P."/>
            <person name="Terry A.Y."/>
            <person name="Boore J.L."/>
            <person name="Grigoriev I.V."/>
            <person name="Lindberg D.R."/>
            <person name="Seaver E.C."/>
            <person name="Weisblat D.A."/>
            <person name="Putnam N.H."/>
            <person name="Rokhsar D.S."/>
        </authorList>
    </citation>
    <scope>NUCLEOTIDE SEQUENCE</scope>
    <source>
        <strain evidence="2 4">I ESC-2004</strain>
    </source>
</reference>
<gene>
    <name evidence="2" type="ORF">CAPTEDRAFT_194051</name>
</gene>
<evidence type="ECO:0000313" key="2">
    <source>
        <dbReference type="EMBL" id="ELU10584.1"/>
    </source>
</evidence>
<feature type="region of interest" description="Disordered" evidence="1">
    <location>
        <begin position="53"/>
        <end position="110"/>
    </location>
</feature>
<reference evidence="3" key="3">
    <citation type="submission" date="2015-06" db="UniProtKB">
        <authorList>
            <consortium name="EnsemblMetazoa"/>
        </authorList>
    </citation>
    <scope>IDENTIFICATION</scope>
</reference>
<keyword evidence="4" id="KW-1185">Reference proteome</keyword>
<feature type="region of interest" description="Disordered" evidence="1">
    <location>
        <begin position="1"/>
        <end position="38"/>
    </location>
</feature>
<protein>
    <submittedName>
        <fullName evidence="2 3">Uncharacterized protein</fullName>
    </submittedName>
</protein>
<dbReference type="Proteomes" id="UP000014760">
    <property type="component" value="Unassembled WGS sequence"/>
</dbReference>